<dbReference type="EMBL" id="FOKK01000018">
    <property type="protein sequence ID" value="SFB54014.1"/>
    <property type="molecule type" value="Genomic_DNA"/>
</dbReference>
<dbReference type="OrthoDB" id="9803106at2"/>
<organism evidence="2 3">
    <name type="scientific">Algoriphagus aquimarinus</name>
    <dbReference type="NCBI Taxonomy" id="237018"/>
    <lineage>
        <taxon>Bacteria</taxon>
        <taxon>Pseudomonadati</taxon>
        <taxon>Bacteroidota</taxon>
        <taxon>Cytophagia</taxon>
        <taxon>Cytophagales</taxon>
        <taxon>Cyclobacteriaceae</taxon>
        <taxon>Algoriphagus</taxon>
    </lineage>
</organism>
<dbReference type="SUPFAM" id="SSF81301">
    <property type="entry name" value="Nucleotidyltransferase"/>
    <property type="match status" value="1"/>
</dbReference>
<keyword evidence="3" id="KW-1185">Reference proteome</keyword>
<reference evidence="2 3" key="1">
    <citation type="submission" date="2016-10" db="EMBL/GenBank/DDBJ databases">
        <authorList>
            <person name="de Groot N.N."/>
        </authorList>
    </citation>
    <scope>NUCLEOTIDE SEQUENCE [LARGE SCALE GENOMIC DNA]</scope>
    <source>
        <strain evidence="2 3">DSM 23399</strain>
    </source>
</reference>
<dbReference type="Gene3D" id="3.30.460.10">
    <property type="entry name" value="Beta Polymerase, domain 2"/>
    <property type="match status" value="1"/>
</dbReference>
<dbReference type="InterPro" id="IPR041633">
    <property type="entry name" value="Polbeta"/>
</dbReference>
<name>A0A1I1BU88_9BACT</name>
<proteinExistence type="predicted"/>
<dbReference type="AlphaFoldDB" id="A0A1I1BU88"/>
<evidence type="ECO:0000313" key="3">
    <source>
        <dbReference type="Proteomes" id="UP000198790"/>
    </source>
</evidence>
<protein>
    <submittedName>
        <fullName evidence="2">Nucleotidyltransferase domain-containing protein</fullName>
    </submittedName>
</protein>
<sequence>MRFGLTNSAQEILVDIFEKYPQVAHVIIYGSRVKGTFTNRSDLDLVIADGEIDRFTLGKVISDINESDFPYTIDLQSLGRIQNKNLLDHINKLGKTFYKKRDELN</sequence>
<dbReference type="Pfam" id="PF18765">
    <property type="entry name" value="Polbeta"/>
    <property type="match status" value="1"/>
</dbReference>
<feature type="domain" description="Polymerase beta nucleotidyltransferase" evidence="1">
    <location>
        <begin position="13"/>
        <end position="102"/>
    </location>
</feature>
<dbReference type="CDD" id="cd05403">
    <property type="entry name" value="NT_KNTase_like"/>
    <property type="match status" value="1"/>
</dbReference>
<dbReference type="Proteomes" id="UP000198790">
    <property type="component" value="Unassembled WGS sequence"/>
</dbReference>
<evidence type="ECO:0000313" key="2">
    <source>
        <dbReference type="EMBL" id="SFB54014.1"/>
    </source>
</evidence>
<evidence type="ECO:0000259" key="1">
    <source>
        <dbReference type="Pfam" id="PF18765"/>
    </source>
</evidence>
<dbReference type="InterPro" id="IPR043519">
    <property type="entry name" value="NT_sf"/>
</dbReference>
<accession>A0A1I1BU88</accession>
<dbReference type="STRING" id="237018.SAMN04489723_11820"/>
<keyword evidence="2" id="KW-0808">Transferase</keyword>
<gene>
    <name evidence="2" type="ORF">SAMN04489723_11820</name>
</gene>
<dbReference type="GO" id="GO:0016740">
    <property type="term" value="F:transferase activity"/>
    <property type="evidence" value="ECO:0007669"/>
    <property type="project" value="UniProtKB-KW"/>
</dbReference>
<dbReference type="RefSeq" id="WP_139229136.1">
    <property type="nucleotide sequence ID" value="NZ_FOKK01000018.1"/>
</dbReference>